<evidence type="ECO:0000256" key="1">
    <source>
        <dbReference type="SAM" id="MobiDB-lite"/>
    </source>
</evidence>
<organism evidence="2 3">
    <name type="scientific">Pleuronectes platessa</name>
    <name type="common">European plaice</name>
    <dbReference type="NCBI Taxonomy" id="8262"/>
    <lineage>
        <taxon>Eukaryota</taxon>
        <taxon>Metazoa</taxon>
        <taxon>Chordata</taxon>
        <taxon>Craniata</taxon>
        <taxon>Vertebrata</taxon>
        <taxon>Euteleostomi</taxon>
        <taxon>Actinopterygii</taxon>
        <taxon>Neopterygii</taxon>
        <taxon>Teleostei</taxon>
        <taxon>Neoteleostei</taxon>
        <taxon>Acanthomorphata</taxon>
        <taxon>Carangaria</taxon>
        <taxon>Pleuronectiformes</taxon>
        <taxon>Pleuronectoidei</taxon>
        <taxon>Pleuronectidae</taxon>
        <taxon>Pleuronectes</taxon>
    </lineage>
</organism>
<dbReference type="EMBL" id="CADEAL010000827">
    <property type="protein sequence ID" value="CAB1425712.1"/>
    <property type="molecule type" value="Genomic_DNA"/>
</dbReference>
<keyword evidence="3" id="KW-1185">Reference proteome</keyword>
<gene>
    <name evidence="2" type="ORF">PLEPLA_LOCUS13645</name>
</gene>
<evidence type="ECO:0000313" key="3">
    <source>
        <dbReference type="Proteomes" id="UP001153269"/>
    </source>
</evidence>
<name>A0A9N7U844_PLEPL</name>
<accession>A0A9N7U844</accession>
<feature type="region of interest" description="Disordered" evidence="1">
    <location>
        <begin position="188"/>
        <end position="273"/>
    </location>
</feature>
<dbReference type="Proteomes" id="UP001153269">
    <property type="component" value="Unassembled WGS sequence"/>
</dbReference>
<feature type="region of interest" description="Disordered" evidence="1">
    <location>
        <begin position="133"/>
        <end position="155"/>
    </location>
</feature>
<comment type="caution">
    <text evidence="2">The sequence shown here is derived from an EMBL/GenBank/DDBJ whole genome shotgun (WGS) entry which is preliminary data.</text>
</comment>
<proteinExistence type="predicted"/>
<dbReference type="AlphaFoldDB" id="A0A9N7U844"/>
<sequence length="273" mass="30138">MQGVGGSETDSCVKLTGSGSSQGRDVACWDTRGVLTHGQQSGQGRHNGGRQRALGGIMIYSSAAASSDLLSLFSRKHGRSHRAGEGENIPSAPVITRPPSQYLHSPKHSGVNDTCSSDINTPEWPIVGADALGTSADGLERRNTNSRGPSDVEGNEMFTAREDAPHHLNSSSLKSGWRSCHRLHFDSRQREVDKGRKKEGGRRKEEEGRRKEEEGKRKKERGRRKEEEGKRKKERGRRKEQMKRKEVLGMSDHLSVTRLPVLPPNHSASSHLL</sequence>
<feature type="compositionally biased region" description="Basic and acidic residues" evidence="1">
    <location>
        <begin position="188"/>
        <end position="247"/>
    </location>
</feature>
<reference evidence="2" key="1">
    <citation type="submission" date="2020-03" db="EMBL/GenBank/DDBJ databases">
        <authorList>
            <person name="Weist P."/>
        </authorList>
    </citation>
    <scope>NUCLEOTIDE SEQUENCE</scope>
</reference>
<protein>
    <submittedName>
        <fullName evidence="2">Uncharacterized protein</fullName>
    </submittedName>
</protein>
<feature type="region of interest" description="Disordered" evidence="1">
    <location>
        <begin position="1"/>
        <end position="23"/>
    </location>
</feature>
<evidence type="ECO:0000313" key="2">
    <source>
        <dbReference type="EMBL" id="CAB1425712.1"/>
    </source>
</evidence>